<dbReference type="Proteomes" id="UP001366085">
    <property type="component" value="Unassembled WGS sequence"/>
</dbReference>
<dbReference type="InterPro" id="IPR012347">
    <property type="entry name" value="Ferritin-like"/>
</dbReference>
<keyword evidence="4" id="KW-1185">Reference proteome</keyword>
<name>A0ABU8LNY6_9MICO</name>
<gene>
    <name evidence="3" type="ORF">WDU93_11985</name>
</gene>
<keyword evidence="1" id="KW-0732">Signal</keyword>
<dbReference type="Gene3D" id="1.20.1260.10">
    <property type="match status" value="1"/>
</dbReference>
<proteinExistence type="predicted"/>
<evidence type="ECO:0000313" key="4">
    <source>
        <dbReference type="Proteomes" id="UP001366085"/>
    </source>
</evidence>
<reference evidence="3 4" key="1">
    <citation type="submission" date="2024-02" db="EMBL/GenBank/DDBJ databases">
        <authorList>
            <person name="Saticioglu I.B."/>
        </authorList>
    </citation>
    <scope>NUCLEOTIDE SEQUENCE [LARGE SCALE GENOMIC DNA]</scope>
    <source>
        <strain evidence="3 4">Mu-43</strain>
    </source>
</reference>
<dbReference type="InterPro" id="IPR005183">
    <property type="entry name" value="DUF305_CopM-like"/>
</dbReference>
<dbReference type="PROSITE" id="PS51257">
    <property type="entry name" value="PROKAR_LIPOPROTEIN"/>
    <property type="match status" value="1"/>
</dbReference>
<dbReference type="EMBL" id="JBBDGN010000012">
    <property type="protein sequence ID" value="MEJ1092402.1"/>
    <property type="molecule type" value="Genomic_DNA"/>
</dbReference>
<dbReference type="PANTHER" id="PTHR36933">
    <property type="entry name" value="SLL0788 PROTEIN"/>
    <property type="match status" value="1"/>
</dbReference>
<evidence type="ECO:0000256" key="1">
    <source>
        <dbReference type="SAM" id="SignalP"/>
    </source>
</evidence>
<evidence type="ECO:0000313" key="3">
    <source>
        <dbReference type="EMBL" id="MEJ1092402.1"/>
    </source>
</evidence>
<sequence>MLKRTAAGAALAVAAALVLAGCSGPTTSHEDMPGMGASESESVQANQADVMFAAMMIPHHEQAIEMSDMVLAKEGIDPDVADLAQRIKAAQGPEIELMQQWLDDWGVDEMPSSMDHGGMMGEGDMDALEQADGAEASRLFLEQMIVHHEGAIEMAEDELEGGENPDALELASAIIEAQSTEIEEMQELLAR</sequence>
<evidence type="ECO:0000259" key="2">
    <source>
        <dbReference type="Pfam" id="PF03713"/>
    </source>
</evidence>
<comment type="caution">
    <text evidence="3">The sequence shown here is derived from an EMBL/GenBank/DDBJ whole genome shotgun (WGS) entry which is preliminary data.</text>
</comment>
<dbReference type="Pfam" id="PF03713">
    <property type="entry name" value="DUF305"/>
    <property type="match status" value="1"/>
</dbReference>
<feature type="domain" description="DUF305" evidence="2">
    <location>
        <begin position="49"/>
        <end position="189"/>
    </location>
</feature>
<organism evidence="3 4">
    <name type="scientific">Microbacterium istanbulense</name>
    <dbReference type="NCBI Taxonomy" id="3122049"/>
    <lineage>
        <taxon>Bacteria</taxon>
        <taxon>Bacillati</taxon>
        <taxon>Actinomycetota</taxon>
        <taxon>Actinomycetes</taxon>
        <taxon>Micrococcales</taxon>
        <taxon>Microbacteriaceae</taxon>
        <taxon>Microbacterium</taxon>
    </lineage>
</organism>
<dbReference type="RefSeq" id="WP_337320915.1">
    <property type="nucleotide sequence ID" value="NZ_JBBDGN010000012.1"/>
</dbReference>
<dbReference type="PANTHER" id="PTHR36933:SF1">
    <property type="entry name" value="SLL0788 PROTEIN"/>
    <property type="match status" value="1"/>
</dbReference>
<protein>
    <submittedName>
        <fullName evidence="3">DUF305 domain-containing protein</fullName>
    </submittedName>
</protein>
<feature type="chain" id="PRO_5045569632" evidence="1">
    <location>
        <begin position="21"/>
        <end position="191"/>
    </location>
</feature>
<accession>A0ABU8LNY6</accession>
<feature type="signal peptide" evidence="1">
    <location>
        <begin position="1"/>
        <end position="20"/>
    </location>
</feature>